<evidence type="ECO:0000313" key="3">
    <source>
        <dbReference type="EMBL" id="EPQ59230.1"/>
    </source>
</evidence>
<dbReference type="Proteomes" id="UP000030669">
    <property type="component" value="Unassembled WGS sequence"/>
</dbReference>
<comment type="similarity">
    <text evidence="1">Belongs to the MIX23 family.</text>
</comment>
<dbReference type="EMBL" id="KB469297">
    <property type="protein sequence ID" value="EPQ59230.1"/>
    <property type="molecule type" value="Genomic_DNA"/>
</dbReference>
<dbReference type="STRING" id="670483.S7RWG4"/>
<name>S7RWG4_GLOTA</name>
<dbReference type="HOGENOM" id="CLU_090093_0_0_1"/>
<dbReference type="GO" id="GO:0005758">
    <property type="term" value="C:mitochondrial intermembrane space"/>
    <property type="evidence" value="ECO:0007669"/>
    <property type="project" value="InterPro"/>
</dbReference>
<dbReference type="InterPro" id="IPR019171">
    <property type="entry name" value="MIX23"/>
</dbReference>
<protein>
    <submittedName>
        <fullName evidence="3">Uncharacterized protein</fullName>
    </submittedName>
</protein>
<organism evidence="3 4">
    <name type="scientific">Gloeophyllum trabeum (strain ATCC 11539 / FP-39264 / Madison 617)</name>
    <name type="common">Brown rot fungus</name>
    <dbReference type="NCBI Taxonomy" id="670483"/>
    <lineage>
        <taxon>Eukaryota</taxon>
        <taxon>Fungi</taxon>
        <taxon>Dikarya</taxon>
        <taxon>Basidiomycota</taxon>
        <taxon>Agaricomycotina</taxon>
        <taxon>Agaricomycetes</taxon>
        <taxon>Gloeophyllales</taxon>
        <taxon>Gloeophyllaceae</taxon>
        <taxon>Gloeophyllum</taxon>
    </lineage>
</organism>
<reference evidence="3 4" key="1">
    <citation type="journal article" date="2012" name="Science">
        <title>The Paleozoic origin of enzymatic lignin decomposition reconstructed from 31 fungal genomes.</title>
        <authorList>
            <person name="Floudas D."/>
            <person name="Binder M."/>
            <person name="Riley R."/>
            <person name="Barry K."/>
            <person name="Blanchette R.A."/>
            <person name="Henrissat B."/>
            <person name="Martinez A.T."/>
            <person name="Otillar R."/>
            <person name="Spatafora J.W."/>
            <person name="Yadav J.S."/>
            <person name="Aerts A."/>
            <person name="Benoit I."/>
            <person name="Boyd A."/>
            <person name="Carlson A."/>
            <person name="Copeland A."/>
            <person name="Coutinho P.M."/>
            <person name="de Vries R.P."/>
            <person name="Ferreira P."/>
            <person name="Findley K."/>
            <person name="Foster B."/>
            <person name="Gaskell J."/>
            <person name="Glotzer D."/>
            <person name="Gorecki P."/>
            <person name="Heitman J."/>
            <person name="Hesse C."/>
            <person name="Hori C."/>
            <person name="Igarashi K."/>
            <person name="Jurgens J.A."/>
            <person name="Kallen N."/>
            <person name="Kersten P."/>
            <person name="Kohler A."/>
            <person name="Kuees U."/>
            <person name="Kumar T.K.A."/>
            <person name="Kuo A."/>
            <person name="LaButti K."/>
            <person name="Larrondo L.F."/>
            <person name="Lindquist E."/>
            <person name="Ling A."/>
            <person name="Lombard V."/>
            <person name="Lucas S."/>
            <person name="Lundell T."/>
            <person name="Martin R."/>
            <person name="McLaughlin D.J."/>
            <person name="Morgenstern I."/>
            <person name="Morin E."/>
            <person name="Murat C."/>
            <person name="Nagy L.G."/>
            <person name="Nolan M."/>
            <person name="Ohm R.A."/>
            <person name="Patyshakuliyeva A."/>
            <person name="Rokas A."/>
            <person name="Ruiz-Duenas F.J."/>
            <person name="Sabat G."/>
            <person name="Salamov A."/>
            <person name="Samejima M."/>
            <person name="Schmutz J."/>
            <person name="Slot J.C."/>
            <person name="St John F."/>
            <person name="Stenlid J."/>
            <person name="Sun H."/>
            <person name="Sun S."/>
            <person name="Syed K."/>
            <person name="Tsang A."/>
            <person name="Wiebenga A."/>
            <person name="Young D."/>
            <person name="Pisabarro A."/>
            <person name="Eastwood D.C."/>
            <person name="Martin F."/>
            <person name="Cullen D."/>
            <person name="Grigoriev I.V."/>
            <person name="Hibbett D.S."/>
        </authorList>
    </citation>
    <scope>NUCLEOTIDE SEQUENCE [LARGE SCALE GENOMIC DNA]</scope>
    <source>
        <strain evidence="3 4">ATCC 11539</strain>
    </source>
</reference>
<dbReference type="OrthoDB" id="5593818at2759"/>
<dbReference type="KEGG" id="gtr:GLOTRDRAFT_70478"/>
<dbReference type="Pfam" id="PF09774">
    <property type="entry name" value="MIX23"/>
    <property type="match status" value="1"/>
</dbReference>
<accession>S7RWG4</accession>
<keyword evidence="4" id="KW-1185">Reference proteome</keyword>
<gene>
    <name evidence="3" type="ORF">GLOTRDRAFT_70478</name>
</gene>
<dbReference type="eggNOG" id="KOG4613">
    <property type="taxonomic scope" value="Eukaryota"/>
</dbReference>
<sequence length="137" mass="15892">MRINRTTALLRNQNKQGTGGAESVQDQACAYIWRELLENWKRRTQIIEYCVGVVDTSMEDKRKAIQAQASNPSAQRKTQGELYADEVKRTQVHNELTVEKIIRQRSLDAFRSRCKYFEPPPSDTESRAWWDSLQNGT</sequence>
<dbReference type="PANTHER" id="PTHR31905:SF2">
    <property type="entry name" value="PROTEIN MIX23"/>
    <property type="match status" value="1"/>
</dbReference>
<evidence type="ECO:0000313" key="4">
    <source>
        <dbReference type="Proteomes" id="UP000030669"/>
    </source>
</evidence>
<feature type="region of interest" description="Disordered" evidence="2">
    <location>
        <begin position="118"/>
        <end position="137"/>
    </location>
</feature>
<dbReference type="RefSeq" id="XP_007862278.1">
    <property type="nucleotide sequence ID" value="XM_007864087.1"/>
</dbReference>
<evidence type="ECO:0000256" key="2">
    <source>
        <dbReference type="SAM" id="MobiDB-lite"/>
    </source>
</evidence>
<dbReference type="AlphaFoldDB" id="S7RWG4"/>
<dbReference type="PANTHER" id="PTHR31905">
    <property type="entry name" value="COILED-COIL DOMAIN-CONTAINING PROTEIN 58"/>
    <property type="match status" value="1"/>
</dbReference>
<evidence type="ECO:0000256" key="1">
    <source>
        <dbReference type="ARBA" id="ARBA00024204"/>
    </source>
</evidence>
<dbReference type="OMA" id="CRYFEPP"/>
<dbReference type="GeneID" id="19308091"/>
<proteinExistence type="inferred from homology"/>